<evidence type="ECO:0000256" key="4">
    <source>
        <dbReference type="ARBA" id="ARBA00023239"/>
    </source>
</evidence>
<feature type="domain" description="CENP-V/GFA" evidence="5">
    <location>
        <begin position="5"/>
        <end position="111"/>
    </location>
</feature>
<dbReference type="PROSITE" id="PS51891">
    <property type="entry name" value="CENP_V_GFA"/>
    <property type="match status" value="1"/>
</dbReference>
<dbReference type="SUPFAM" id="SSF51316">
    <property type="entry name" value="Mss4-like"/>
    <property type="match status" value="1"/>
</dbReference>
<dbReference type="Pfam" id="PF04828">
    <property type="entry name" value="GFA"/>
    <property type="match status" value="1"/>
</dbReference>
<dbReference type="InterPro" id="IPR011057">
    <property type="entry name" value="Mss4-like_sf"/>
</dbReference>
<dbReference type="Gene3D" id="3.90.1590.10">
    <property type="entry name" value="glutathione-dependent formaldehyde- activating enzyme (gfa)"/>
    <property type="match status" value="1"/>
</dbReference>
<proteinExistence type="inferred from homology"/>
<comment type="similarity">
    <text evidence="1">Belongs to the Gfa family.</text>
</comment>
<keyword evidence="4" id="KW-0456">Lyase</keyword>
<dbReference type="InterPro" id="IPR006913">
    <property type="entry name" value="CENP-V/GFA"/>
</dbReference>
<keyword evidence="7" id="KW-1185">Reference proteome</keyword>
<evidence type="ECO:0000256" key="1">
    <source>
        <dbReference type="ARBA" id="ARBA00005495"/>
    </source>
</evidence>
<reference evidence="6 7" key="1">
    <citation type="submission" date="2020-03" db="EMBL/GenBank/DDBJ databases">
        <title>Genomic Encyclopedia of Type Strains, Phase IV (KMG-IV): sequencing the most valuable type-strain genomes for metagenomic binning, comparative biology and taxonomic classification.</title>
        <authorList>
            <person name="Goeker M."/>
        </authorList>
    </citation>
    <scope>NUCLEOTIDE SEQUENCE [LARGE SCALE GENOMIC DNA]</scope>
    <source>
        <strain evidence="6 7">DSM 25229</strain>
    </source>
</reference>
<dbReference type="Proteomes" id="UP000535078">
    <property type="component" value="Unassembled WGS sequence"/>
</dbReference>
<evidence type="ECO:0000256" key="2">
    <source>
        <dbReference type="ARBA" id="ARBA00022723"/>
    </source>
</evidence>
<dbReference type="GO" id="GO:0046872">
    <property type="term" value="F:metal ion binding"/>
    <property type="evidence" value="ECO:0007669"/>
    <property type="project" value="UniProtKB-KW"/>
</dbReference>
<accession>A0A7X6B944</accession>
<keyword evidence="3" id="KW-0862">Zinc</keyword>
<gene>
    <name evidence="6" type="ORF">GGR90_001240</name>
</gene>
<sequence>MTSALHGSCLCGEIRFEIHGKIGPAGQCHCSKCRKVSGTDGNAVFYAPAASFRWLAGEDMIQRFAVPDGGGWSSHFCRQCGSPVPLSGNDGKFLFVPAGLLDEDPGFRGYAAHIFVGSKAPWVCIADSAPQYETGFGSARIDR</sequence>
<name>A0A7X6B944_9SPHN</name>
<evidence type="ECO:0000259" key="5">
    <source>
        <dbReference type="PROSITE" id="PS51891"/>
    </source>
</evidence>
<dbReference type="EMBL" id="JAATIT010000001">
    <property type="protein sequence ID" value="NJB89088.1"/>
    <property type="molecule type" value="Genomic_DNA"/>
</dbReference>
<dbReference type="RefSeq" id="WP_167920290.1">
    <property type="nucleotide sequence ID" value="NZ_JAATIT010000001.1"/>
</dbReference>
<evidence type="ECO:0000313" key="7">
    <source>
        <dbReference type="Proteomes" id="UP000535078"/>
    </source>
</evidence>
<evidence type="ECO:0000256" key="3">
    <source>
        <dbReference type="ARBA" id="ARBA00022833"/>
    </source>
</evidence>
<dbReference type="GO" id="GO:0016846">
    <property type="term" value="F:carbon-sulfur lyase activity"/>
    <property type="evidence" value="ECO:0007669"/>
    <property type="project" value="InterPro"/>
</dbReference>
<evidence type="ECO:0000313" key="6">
    <source>
        <dbReference type="EMBL" id="NJB89088.1"/>
    </source>
</evidence>
<dbReference type="PANTHER" id="PTHR33337:SF40">
    <property type="entry name" value="CENP-V_GFA DOMAIN-CONTAINING PROTEIN-RELATED"/>
    <property type="match status" value="1"/>
</dbReference>
<protein>
    <recommendedName>
        <fullName evidence="5">CENP-V/GFA domain-containing protein</fullName>
    </recommendedName>
</protein>
<organism evidence="6 7">
    <name type="scientific">Sphingopyxis italica</name>
    <dbReference type="NCBI Taxonomy" id="1129133"/>
    <lineage>
        <taxon>Bacteria</taxon>
        <taxon>Pseudomonadati</taxon>
        <taxon>Pseudomonadota</taxon>
        <taxon>Alphaproteobacteria</taxon>
        <taxon>Sphingomonadales</taxon>
        <taxon>Sphingomonadaceae</taxon>
        <taxon>Sphingopyxis</taxon>
    </lineage>
</organism>
<keyword evidence="2" id="KW-0479">Metal-binding</keyword>
<dbReference type="AlphaFoldDB" id="A0A7X6B944"/>
<dbReference type="PANTHER" id="PTHR33337">
    <property type="entry name" value="GFA DOMAIN-CONTAINING PROTEIN"/>
    <property type="match status" value="1"/>
</dbReference>
<comment type="caution">
    <text evidence="6">The sequence shown here is derived from an EMBL/GenBank/DDBJ whole genome shotgun (WGS) entry which is preliminary data.</text>
</comment>